<sequence length="150" mass="17167">MGHNSKNEILQNICKQYNITQTFIFVQHPASNGIVERAKNKILDVLRHVVSQLYDSWQDRLPHVAASINGSINAFTGKTPPYIIYGSEKRLPYDLLLQPRIPVCSLDDYAKNQLKAFQIIHESVRRNLQASRPEMIQRQHMSATPVTLSQ</sequence>
<evidence type="ECO:0000313" key="2">
    <source>
        <dbReference type="EMBL" id="MPC83763.1"/>
    </source>
</evidence>
<dbReference type="SUPFAM" id="SSF53098">
    <property type="entry name" value="Ribonuclease H-like"/>
    <property type="match status" value="1"/>
</dbReference>
<dbReference type="PROSITE" id="PS50994">
    <property type="entry name" value="INTEGRASE"/>
    <property type="match status" value="1"/>
</dbReference>
<evidence type="ECO:0000313" key="3">
    <source>
        <dbReference type="Proteomes" id="UP000324222"/>
    </source>
</evidence>
<dbReference type="InterPro" id="IPR001584">
    <property type="entry name" value="Integrase_cat-core"/>
</dbReference>
<proteinExistence type="predicted"/>
<evidence type="ECO:0000259" key="1">
    <source>
        <dbReference type="PROSITE" id="PS50994"/>
    </source>
</evidence>
<comment type="caution">
    <text evidence="2">The sequence shown here is derived from an EMBL/GenBank/DDBJ whole genome shotgun (WGS) entry which is preliminary data.</text>
</comment>
<gene>
    <name evidence="2" type="primary">POL_2</name>
    <name evidence="2" type="ORF">E2C01_078479</name>
</gene>
<dbReference type="AlphaFoldDB" id="A0A5B7IMP1"/>
<protein>
    <submittedName>
        <fullName evidence="2">Retrovirus-related Pol polyprotein</fullName>
    </submittedName>
</protein>
<organism evidence="2 3">
    <name type="scientific">Portunus trituberculatus</name>
    <name type="common">Swimming crab</name>
    <name type="synonym">Neptunus trituberculatus</name>
    <dbReference type="NCBI Taxonomy" id="210409"/>
    <lineage>
        <taxon>Eukaryota</taxon>
        <taxon>Metazoa</taxon>
        <taxon>Ecdysozoa</taxon>
        <taxon>Arthropoda</taxon>
        <taxon>Crustacea</taxon>
        <taxon>Multicrustacea</taxon>
        <taxon>Malacostraca</taxon>
        <taxon>Eumalacostraca</taxon>
        <taxon>Eucarida</taxon>
        <taxon>Decapoda</taxon>
        <taxon>Pleocyemata</taxon>
        <taxon>Brachyura</taxon>
        <taxon>Eubrachyura</taxon>
        <taxon>Portunoidea</taxon>
        <taxon>Portunidae</taxon>
        <taxon>Portuninae</taxon>
        <taxon>Portunus</taxon>
    </lineage>
</organism>
<dbReference type="OrthoDB" id="7554598at2759"/>
<dbReference type="GO" id="GO:0003676">
    <property type="term" value="F:nucleic acid binding"/>
    <property type="evidence" value="ECO:0007669"/>
    <property type="project" value="InterPro"/>
</dbReference>
<dbReference type="Gene3D" id="3.30.420.10">
    <property type="entry name" value="Ribonuclease H-like superfamily/Ribonuclease H"/>
    <property type="match status" value="1"/>
</dbReference>
<dbReference type="GO" id="GO:0015074">
    <property type="term" value="P:DNA integration"/>
    <property type="evidence" value="ECO:0007669"/>
    <property type="project" value="InterPro"/>
</dbReference>
<dbReference type="PANTHER" id="PTHR48475:SF1">
    <property type="entry name" value="RNASE H TYPE-1 DOMAIN-CONTAINING PROTEIN"/>
    <property type="match status" value="1"/>
</dbReference>
<dbReference type="PANTHER" id="PTHR48475">
    <property type="entry name" value="RIBONUCLEASE H"/>
    <property type="match status" value="1"/>
</dbReference>
<name>A0A5B7IMP1_PORTR</name>
<dbReference type="Proteomes" id="UP000324222">
    <property type="component" value="Unassembled WGS sequence"/>
</dbReference>
<dbReference type="InterPro" id="IPR036397">
    <property type="entry name" value="RNaseH_sf"/>
</dbReference>
<dbReference type="InterPro" id="IPR012337">
    <property type="entry name" value="RNaseH-like_sf"/>
</dbReference>
<keyword evidence="3" id="KW-1185">Reference proteome</keyword>
<feature type="domain" description="Integrase catalytic" evidence="1">
    <location>
        <begin position="1"/>
        <end position="88"/>
    </location>
</feature>
<reference evidence="2 3" key="1">
    <citation type="submission" date="2019-05" db="EMBL/GenBank/DDBJ databases">
        <title>Another draft genome of Portunus trituberculatus and its Hox gene families provides insights of decapod evolution.</title>
        <authorList>
            <person name="Jeong J.-H."/>
            <person name="Song I."/>
            <person name="Kim S."/>
            <person name="Choi T."/>
            <person name="Kim D."/>
            <person name="Ryu S."/>
            <person name="Kim W."/>
        </authorList>
    </citation>
    <scope>NUCLEOTIDE SEQUENCE [LARGE SCALE GENOMIC DNA]</scope>
    <source>
        <tissue evidence="2">Muscle</tissue>
    </source>
</reference>
<dbReference type="EMBL" id="VSRR010063423">
    <property type="protein sequence ID" value="MPC83763.1"/>
    <property type="molecule type" value="Genomic_DNA"/>
</dbReference>
<accession>A0A5B7IMP1</accession>